<dbReference type="PANTHER" id="PTHR13950:SF9">
    <property type="entry name" value="RABCONNECTIN-3A"/>
    <property type="match status" value="1"/>
</dbReference>
<dbReference type="GO" id="GO:0043291">
    <property type="term" value="C:RAVE complex"/>
    <property type="evidence" value="ECO:0007669"/>
    <property type="project" value="TreeGrafter"/>
</dbReference>
<name>A0A0F7VF81_PENBI</name>
<dbReference type="InterPro" id="IPR052208">
    <property type="entry name" value="DmX-like/RAVE_component"/>
</dbReference>
<protein>
    <submittedName>
        <fullName evidence="3">Putative WD repeat protein</fullName>
    </submittedName>
</protein>
<dbReference type="SMART" id="SM00320">
    <property type="entry name" value="WD40"/>
    <property type="match status" value="4"/>
</dbReference>
<dbReference type="GO" id="GO:0007035">
    <property type="term" value="P:vacuolar acidification"/>
    <property type="evidence" value="ECO:0007669"/>
    <property type="project" value="TreeGrafter"/>
</dbReference>
<dbReference type="InterPro" id="IPR022033">
    <property type="entry name" value="Rav1p_C"/>
</dbReference>
<dbReference type="InterPro" id="IPR001680">
    <property type="entry name" value="WD40_rpt"/>
</dbReference>
<organism evidence="3 4">
    <name type="scientific">Penicillium brasilianum</name>
    <dbReference type="NCBI Taxonomy" id="104259"/>
    <lineage>
        <taxon>Eukaryota</taxon>
        <taxon>Fungi</taxon>
        <taxon>Dikarya</taxon>
        <taxon>Ascomycota</taxon>
        <taxon>Pezizomycotina</taxon>
        <taxon>Eurotiomycetes</taxon>
        <taxon>Eurotiomycetidae</taxon>
        <taxon>Eurotiales</taxon>
        <taxon>Aspergillaceae</taxon>
        <taxon>Penicillium</taxon>
    </lineage>
</organism>
<dbReference type="STRING" id="104259.A0A0F7VF81"/>
<accession>A0A0F7VF81</accession>
<evidence type="ECO:0000313" key="3">
    <source>
        <dbReference type="EMBL" id="CEO59361.1"/>
    </source>
</evidence>
<proteinExistence type="predicted"/>
<dbReference type="PANTHER" id="PTHR13950">
    <property type="entry name" value="RABCONNECTIN-RELATED"/>
    <property type="match status" value="1"/>
</dbReference>
<evidence type="ECO:0000313" key="4">
    <source>
        <dbReference type="Proteomes" id="UP000042958"/>
    </source>
</evidence>
<dbReference type="Pfam" id="PF12234">
    <property type="entry name" value="Rav1p_C"/>
    <property type="match status" value="1"/>
</dbReference>
<dbReference type="SUPFAM" id="SSF50978">
    <property type="entry name" value="WD40 repeat-like"/>
    <property type="match status" value="2"/>
</dbReference>
<dbReference type="EMBL" id="CDHK01000003">
    <property type="protein sequence ID" value="CEO59361.1"/>
    <property type="molecule type" value="Genomic_DNA"/>
</dbReference>
<dbReference type="InterPro" id="IPR036322">
    <property type="entry name" value="WD40_repeat_dom_sf"/>
</dbReference>
<feature type="domain" description="RAVE complex protein Rav1 C-terminal" evidence="2">
    <location>
        <begin position="596"/>
        <end position="1239"/>
    </location>
</feature>
<sequence>MRAVLPGRPPAKLQSFSTALWDGLRVIAYISGHALVILGGPQTLLQTIYVDDTEKLEAVAFDEASGKIAVCGGPDIFVYQPYGIQGETLKWSLACTFRANDDDESIHTVSWGSPNELLVGNSRLALWMLNDTPRLVWKKKLAHPVKFAQFSPDAALVVTVGEYDRLVKVWRRLAFGEDEVRFEVSYLPHPNVVTGIHWRLPYHREQSVDNVLYTLCADNKIRVWAVTDHHALSPLQLWTDIDMELSVQPRDAFSIGQGSARRYGFFLDGRDFCSATERAVERNTGNNENHALEHIIEVAKQSPEICIVIDGQGHMSAWALEDVGSKVKTKMSVFNILHVEGLEFGFMPDLMAAEDYAQIRAFQSNTSEDKLSIVVHHFDGRIEWYDSQVDVLFDPTPRKNRISPKSSWSGHTAPVKKIVRNAIGDTLISRTNENKAMIWRQKKRKSGSMLLHKSILFSDEHIHRTCLIEDSSLLVNLHHNGISLWDTNSYHAKRIAHLPFTLSSKPLCVLSLPSPETKSRVAYVATIGADMTGIAWAIEWSTSQDCQLRKFCTFEMGLKEDLAYILPVDPAGPKAKHSGFFDTFSPDIALSYTHSGVVRTWTAKVDQANTKVEWLLKSTVDTGITNPSLASGSTIRKAALVDEDRTHLTIWDTNNAQLEFEEQFAQHDIIRDLDWTSTPDMQSILAVGFPHKVVLLSQLRYDYLDAQPSWTQIREIWIRDLTPHPIGDSCWLTNGHLVIGAGNQLFVYDKEIDVGDRLVSGLRIPSRGLSSVDLFDVVSRLNGPLPVFHPQFLAQCILSGKTSLVHAILINLHKKLKFFTEGDDLDGFLEMPLQEFYEECDVSQQAASKEMRSSYTDVIVQEEESTVMDENTAAVLNENLARIALPQITSHEQFRLVDTVECVATVEKHRRSMDDNAARYLLFFRQHMLRRSQGVANKDTISWREIVWAFHSGSQDILTDLVSRQFNGKLTWKAARESGIFMWLSDLTALKAQLEVVARNEYGKTEERNPIDCTIYYLALGKKNILQGLWRIAHWHREQAATQRLLANNFSEARWKTSALKNAYALLGKRRFEYAASFFLLADHLRDATNIITNQMGDLQLAIAVTRAYEGDNGPVLREILQEKVLPEAASEGNRWMASWAFWMLGRRDMAVRSLISPIETLLAPTPASPGSPGRVTLQAKSYLSNDPALVVLYQQLREKTLQTLKGASQVRPREEWEFVLRNARLYDRMGCDLLALDLVRHWEFLGGPPTPRKLQTQPALEFHDGAVDYRKLLRRRSSLVVADLPVRLTEAKVANAKDSSAVEDSDKQPKPKPKPPPTMFHEPDANSLLDSFGF</sequence>
<gene>
    <name evidence="3" type="ORF">PMG11_04038</name>
</gene>
<dbReference type="OrthoDB" id="342131at2759"/>
<evidence type="ECO:0000259" key="2">
    <source>
        <dbReference type="Pfam" id="PF12234"/>
    </source>
</evidence>
<dbReference type="Proteomes" id="UP000042958">
    <property type="component" value="Unassembled WGS sequence"/>
</dbReference>
<feature type="region of interest" description="Disordered" evidence="1">
    <location>
        <begin position="1296"/>
        <end position="1335"/>
    </location>
</feature>
<dbReference type="InterPro" id="IPR015943">
    <property type="entry name" value="WD40/YVTN_repeat-like_dom_sf"/>
</dbReference>
<evidence type="ECO:0000256" key="1">
    <source>
        <dbReference type="SAM" id="MobiDB-lite"/>
    </source>
</evidence>
<reference evidence="4" key="1">
    <citation type="journal article" date="2015" name="Genome Announc.">
        <title>Draft genome sequence of the fungus Penicillium brasilianum MG11.</title>
        <authorList>
            <person name="Horn F."/>
            <person name="Linde J."/>
            <person name="Mattern D.J."/>
            <person name="Walther G."/>
            <person name="Guthke R."/>
            <person name="Brakhage A.A."/>
            <person name="Valiante V."/>
        </authorList>
    </citation>
    <scope>NUCLEOTIDE SEQUENCE [LARGE SCALE GENOMIC DNA]</scope>
    <source>
        <strain evidence="4">MG11</strain>
    </source>
</reference>
<keyword evidence="4" id="KW-1185">Reference proteome</keyword>
<dbReference type="Gene3D" id="2.130.10.10">
    <property type="entry name" value="YVTN repeat-like/Quinoprotein amine dehydrogenase"/>
    <property type="match status" value="1"/>
</dbReference>